<proteinExistence type="predicted"/>
<reference evidence="8 9" key="1">
    <citation type="submission" date="2018-02" db="EMBL/GenBank/DDBJ databases">
        <title>Genome sequence of the basidiomycete white-rot fungus Phlebia centrifuga.</title>
        <authorList>
            <person name="Granchi Z."/>
            <person name="Peng M."/>
            <person name="de Vries R.P."/>
            <person name="Hilden K."/>
            <person name="Makela M.R."/>
            <person name="Grigoriev I."/>
            <person name="Riley R."/>
        </authorList>
    </citation>
    <scope>NUCLEOTIDE SEQUENCE [LARGE SCALE GENOMIC DNA]</scope>
    <source>
        <strain evidence="8 9">FBCC195</strain>
    </source>
</reference>
<evidence type="ECO:0000256" key="2">
    <source>
        <dbReference type="ARBA" id="ARBA00022448"/>
    </source>
</evidence>
<feature type="transmembrane region" description="Helical" evidence="7">
    <location>
        <begin position="135"/>
        <end position="154"/>
    </location>
</feature>
<name>A0A2R6P1N1_9APHY</name>
<dbReference type="STRING" id="98765.A0A2R6P1N1"/>
<dbReference type="Pfam" id="PF13520">
    <property type="entry name" value="AA_permease_2"/>
    <property type="match status" value="1"/>
</dbReference>
<dbReference type="EMBL" id="MLYV02000559">
    <property type="protein sequence ID" value="PSR83470.1"/>
    <property type="molecule type" value="Genomic_DNA"/>
</dbReference>
<gene>
    <name evidence="8" type="ORF">PHLCEN_2v5742</name>
</gene>
<dbReference type="Proteomes" id="UP000186601">
    <property type="component" value="Unassembled WGS sequence"/>
</dbReference>
<evidence type="ECO:0000256" key="7">
    <source>
        <dbReference type="SAM" id="Phobius"/>
    </source>
</evidence>
<feature type="transmembrane region" description="Helical" evidence="7">
    <location>
        <begin position="288"/>
        <end position="309"/>
    </location>
</feature>
<accession>A0A2R6P1N1</accession>
<dbReference type="PROSITE" id="PS00218">
    <property type="entry name" value="AMINO_ACID_PERMEASE_1"/>
    <property type="match status" value="1"/>
</dbReference>
<feature type="non-terminal residue" evidence="8">
    <location>
        <position position="1"/>
    </location>
</feature>
<keyword evidence="9" id="KW-1185">Reference proteome</keyword>
<evidence type="ECO:0000256" key="5">
    <source>
        <dbReference type="ARBA" id="ARBA00023136"/>
    </source>
</evidence>
<evidence type="ECO:0000256" key="1">
    <source>
        <dbReference type="ARBA" id="ARBA00004141"/>
    </source>
</evidence>
<comment type="caution">
    <text evidence="8">The sequence shown here is derived from an EMBL/GenBank/DDBJ whole genome shotgun (WGS) entry which is preliminary data.</text>
</comment>
<dbReference type="AlphaFoldDB" id="A0A2R6P1N1"/>
<evidence type="ECO:0000256" key="4">
    <source>
        <dbReference type="ARBA" id="ARBA00022989"/>
    </source>
</evidence>
<dbReference type="GO" id="GO:0022857">
    <property type="term" value="F:transmembrane transporter activity"/>
    <property type="evidence" value="ECO:0007669"/>
    <property type="project" value="InterPro"/>
</dbReference>
<feature type="transmembrane region" description="Helical" evidence="7">
    <location>
        <begin position="174"/>
        <end position="192"/>
    </location>
</feature>
<feature type="compositionally biased region" description="Basic and acidic residues" evidence="6">
    <location>
        <begin position="458"/>
        <end position="476"/>
    </location>
</feature>
<evidence type="ECO:0000313" key="9">
    <source>
        <dbReference type="Proteomes" id="UP000186601"/>
    </source>
</evidence>
<feature type="transmembrane region" description="Helical" evidence="7">
    <location>
        <begin position="213"/>
        <end position="238"/>
    </location>
</feature>
<dbReference type="GO" id="GO:0016020">
    <property type="term" value="C:membrane"/>
    <property type="evidence" value="ECO:0007669"/>
    <property type="project" value="UniProtKB-SubCell"/>
</dbReference>
<keyword evidence="2" id="KW-0813">Transport</keyword>
<feature type="transmembrane region" description="Helical" evidence="7">
    <location>
        <begin position="384"/>
        <end position="404"/>
    </location>
</feature>
<dbReference type="Gene3D" id="1.20.1740.10">
    <property type="entry name" value="Amino acid/polyamine transporter I"/>
    <property type="match status" value="1"/>
</dbReference>
<sequence length="476" mass="50980">TTLEFSLPNGGPVSLVWGWTVCAFFIMAVALSLGELASAAPTSGGLYFWTYKYASPRWRNLLSWIVAYCNTMGFVAGVGATVWGCAVQLMAAVSIGSNLTFTPTTGQIFAVFVALLIIAGIVASVATRSMARLQWFYCTLNVILCLVVIIGLPAATPVEYKNTAEYAFGGFENLNGWTGGFAFILGFLAPLWTSGGFDGPIHMSEEASNASVVVPWAVVSSNGISLILGWGLVVSIAFSMGTNIESIMASPIGQPMAAVSAAVFLSDPGPSLTSSQILFNSFGKKGTLVVWALVVLAQDGGLPFSRYLYRINRRTQTPVNCVWASIVSMFLLGLLVFAGPTVINAIFSLGVVGQYIAFGLPIASRFLGGTPWRPGPFTLGKMGLPVSFIALLWIAFSIVIVMFPSTPNPTAQSMNYTVVVGGAWIILCLTYYYFPRYGGRYWFCGPISNLQTEDTEFEEKASASTSEKELGSDLRD</sequence>
<feature type="transmembrane region" description="Helical" evidence="7">
    <location>
        <begin position="104"/>
        <end position="123"/>
    </location>
</feature>
<feature type="transmembrane region" description="Helical" evidence="7">
    <location>
        <begin position="416"/>
        <end position="434"/>
    </location>
</feature>
<evidence type="ECO:0000256" key="6">
    <source>
        <dbReference type="SAM" id="MobiDB-lite"/>
    </source>
</evidence>
<keyword evidence="5 7" id="KW-0472">Membrane</keyword>
<feature type="transmembrane region" description="Helical" evidence="7">
    <location>
        <begin position="16"/>
        <end position="49"/>
    </location>
</feature>
<dbReference type="PANTHER" id="PTHR45649">
    <property type="entry name" value="AMINO-ACID PERMEASE BAT1"/>
    <property type="match status" value="1"/>
</dbReference>
<dbReference type="GO" id="GO:0006865">
    <property type="term" value="P:amino acid transport"/>
    <property type="evidence" value="ECO:0007669"/>
    <property type="project" value="InterPro"/>
</dbReference>
<dbReference type="InterPro" id="IPR002293">
    <property type="entry name" value="AA/rel_permease1"/>
</dbReference>
<comment type="subcellular location">
    <subcellularLocation>
        <location evidence="1">Membrane</location>
        <topology evidence="1">Multi-pass membrane protein</topology>
    </subcellularLocation>
</comment>
<organism evidence="8 9">
    <name type="scientific">Hermanssonia centrifuga</name>
    <dbReference type="NCBI Taxonomy" id="98765"/>
    <lineage>
        <taxon>Eukaryota</taxon>
        <taxon>Fungi</taxon>
        <taxon>Dikarya</taxon>
        <taxon>Basidiomycota</taxon>
        <taxon>Agaricomycotina</taxon>
        <taxon>Agaricomycetes</taxon>
        <taxon>Polyporales</taxon>
        <taxon>Meruliaceae</taxon>
        <taxon>Hermanssonia</taxon>
    </lineage>
</organism>
<dbReference type="PIRSF" id="PIRSF006060">
    <property type="entry name" value="AA_transporter"/>
    <property type="match status" value="1"/>
</dbReference>
<feature type="transmembrane region" description="Helical" evidence="7">
    <location>
        <begin position="61"/>
        <end position="84"/>
    </location>
</feature>
<evidence type="ECO:0000313" key="8">
    <source>
        <dbReference type="EMBL" id="PSR83470.1"/>
    </source>
</evidence>
<dbReference type="OrthoDB" id="4476201at2759"/>
<feature type="region of interest" description="Disordered" evidence="6">
    <location>
        <begin position="456"/>
        <end position="476"/>
    </location>
</feature>
<keyword evidence="4 7" id="KW-1133">Transmembrane helix</keyword>
<keyword evidence="3 7" id="KW-0812">Transmembrane</keyword>
<feature type="transmembrane region" description="Helical" evidence="7">
    <location>
        <begin position="321"/>
        <end position="339"/>
    </location>
</feature>
<feature type="transmembrane region" description="Helical" evidence="7">
    <location>
        <begin position="345"/>
        <end position="363"/>
    </location>
</feature>
<dbReference type="InterPro" id="IPR004840">
    <property type="entry name" value="Amino_acid_permease_CS"/>
</dbReference>
<protein>
    <recommendedName>
        <fullName evidence="10">Amino acid transporter</fullName>
    </recommendedName>
</protein>
<evidence type="ECO:0000256" key="3">
    <source>
        <dbReference type="ARBA" id="ARBA00022692"/>
    </source>
</evidence>
<dbReference type="PANTHER" id="PTHR45649:SF6">
    <property type="entry name" value="GABA-SPECIFIC PERMEASE"/>
    <property type="match status" value="1"/>
</dbReference>
<evidence type="ECO:0008006" key="10">
    <source>
        <dbReference type="Google" id="ProtNLM"/>
    </source>
</evidence>